<evidence type="ECO:0000313" key="1">
    <source>
        <dbReference type="EMBL" id="KXV76008.1"/>
    </source>
</evidence>
<protein>
    <submittedName>
        <fullName evidence="1">Uncharacterized protein</fullName>
    </submittedName>
</protein>
<dbReference type="AlphaFoldDB" id="A0A149V724"/>
<sequence length="139" mass="15205">MTEPAQSFSALSPSTADHSVIFRKKIDKTADMLSFGQHRAIKPLKIAYDVCGNGLWHGARQSLSRISSGSTEPGHHAARASERAFVIRIVVLRIVAGQGWTVLILGPVVQRRHEGQGVGKRFLVLLCAMRRHGPFDLAP</sequence>
<dbReference type="Proteomes" id="UP000075462">
    <property type="component" value="Unassembled WGS sequence"/>
</dbReference>
<dbReference type="EMBL" id="LIAA01000067">
    <property type="protein sequence ID" value="KXV76008.1"/>
    <property type="molecule type" value="Genomic_DNA"/>
</dbReference>
<organism evidence="1 2">
    <name type="scientific">Acetobacter cerevisiae</name>
    <dbReference type="NCBI Taxonomy" id="178900"/>
    <lineage>
        <taxon>Bacteria</taxon>
        <taxon>Pseudomonadati</taxon>
        <taxon>Pseudomonadota</taxon>
        <taxon>Alphaproteobacteria</taxon>
        <taxon>Acetobacterales</taxon>
        <taxon>Acetobacteraceae</taxon>
        <taxon>Acetobacter</taxon>
    </lineage>
</organism>
<proteinExistence type="predicted"/>
<reference evidence="1 2" key="1">
    <citation type="submission" date="2015-06" db="EMBL/GenBank/DDBJ databases">
        <title>Improved classification and identification of acetic acid bacteria using matrix-assisted laser desorption/ionization time-of-flight mass spectrometry; Gluconobacter nephelii and Gluconobacter uchimurae are later heterotypic synonyms of Gluconobacter japonicus and Gluconobacter oxydans, respectively.</title>
        <authorList>
            <person name="Li L."/>
            <person name="Cleenwerck I."/>
            <person name="De Vuyst L."/>
            <person name="Vandamme P."/>
        </authorList>
    </citation>
    <scope>NUCLEOTIDE SEQUENCE [LARGE SCALE GENOMIC DNA]</scope>
    <source>
        <strain evidence="1 2">LMG 1545</strain>
    </source>
</reference>
<dbReference type="PATRIC" id="fig|178900.7.peg.2823"/>
<gene>
    <name evidence="1" type="ORF">AD954_13695</name>
</gene>
<evidence type="ECO:0000313" key="2">
    <source>
        <dbReference type="Proteomes" id="UP000075462"/>
    </source>
</evidence>
<comment type="caution">
    <text evidence="1">The sequence shown here is derived from an EMBL/GenBank/DDBJ whole genome shotgun (WGS) entry which is preliminary data.</text>
</comment>
<accession>A0A149V724</accession>
<name>A0A149V724_9PROT</name>